<evidence type="ECO:0008006" key="4">
    <source>
        <dbReference type="Google" id="ProtNLM"/>
    </source>
</evidence>
<dbReference type="EMBL" id="WVTD01000005">
    <property type="protein sequence ID" value="MYL97833.1"/>
    <property type="molecule type" value="Genomic_DNA"/>
</dbReference>
<keyword evidence="1" id="KW-0732">Signal</keyword>
<protein>
    <recommendedName>
        <fullName evidence="4">Conjugal transfer protein TraN</fullName>
    </recommendedName>
</protein>
<keyword evidence="3" id="KW-1185">Reference proteome</keyword>
<evidence type="ECO:0000313" key="3">
    <source>
        <dbReference type="Proteomes" id="UP000465810"/>
    </source>
</evidence>
<dbReference type="Proteomes" id="UP000465810">
    <property type="component" value="Unassembled WGS sequence"/>
</dbReference>
<proteinExistence type="predicted"/>
<evidence type="ECO:0000256" key="1">
    <source>
        <dbReference type="SAM" id="SignalP"/>
    </source>
</evidence>
<dbReference type="AlphaFoldDB" id="A0A7X4GFY2"/>
<feature type="signal peptide" evidence="1">
    <location>
        <begin position="1"/>
        <end position="21"/>
    </location>
</feature>
<feature type="chain" id="PRO_5030987592" description="Conjugal transfer protein TraN" evidence="1">
    <location>
        <begin position="22"/>
        <end position="645"/>
    </location>
</feature>
<comment type="caution">
    <text evidence="2">The sequence shown here is derived from an EMBL/GenBank/DDBJ whole genome shotgun (WGS) entry which is preliminary data.</text>
</comment>
<organism evidence="2 3">
    <name type="scientific">Novosphingobium silvae</name>
    <dbReference type="NCBI Taxonomy" id="2692619"/>
    <lineage>
        <taxon>Bacteria</taxon>
        <taxon>Pseudomonadati</taxon>
        <taxon>Pseudomonadota</taxon>
        <taxon>Alphaproteobacteria</taxon>
        <taxon>Sphingomonadales</taxon>
        <taxon>Sphingomonadaceae</taxon>
        <taxon>Novosphingobium</taxon>
    </lineage>
</organism>
<gene>
    <name evidence="2" type="ORF">GR702_08625</name>
</gene>
<reference evidence="2 3" key="1">
    <citation type="submission" date="2019-12" db="EMBL/GenBank/DDBJ databases">
        <authorList>
            <person name="Feng G."/>
            <person name="Zhu H."/>
        </authorList>
    </citation>
    <scope>NUCLEOTIDE SEQUENCE [LARGE SCALE GENOMIC DNA]</scope>
    <source>
        <strain evidence="2 3">FGD1</strain>
    </source>
</reference>
<evidence type="ECO:0000313" key="2">
    <source>
        <dbReference type="EMBL" id="MYL97833.1"/>
    </source>
</evidence>
<dbReference type="RefSeq" id="WP_086485617.1">
    <property type="nucleotide sequence ID" value="NZ_WVTD01000005.1"/>
</dbReference>
<name>A0A7X4GFY2_9SPHN</name>
<accession>A0A7X4GFY2</accession>
<sequence length="645" mass="67394">MKVRCLLLLAATATLPMSASAQTVEDRARAAAEASRAKTSDSDAIQENYLTPGLAGQPITTVDNSKTFNPNIACQKTATLLELLAQPAGTGDIGTLRISRDKDLDGSVDQTLTLPVPVSGICANGIVSCQPGTWNQCKTFKWDVASSGDLKLTEVGLTDLAGCYCINNSCGANLVWGNMASVLKDLGGGVIGALTTADPRVGVAQAAIDGPVIRYTGAQSTACTPNPSLPQTAYRANPTAIQGDASAASTSSSIFQALKASPAGVGKADQVRLCTIEREVTLAPAIYDDIISVSGQVQSVTSCGTDCRRYRIGGNGNCSAAPPIFTATFQVLRPDGLVSARIVRQDANDWLQSRVNGEVVGYAGKRPWLGDALPSGDCNVDAETVNLTPIDLTERFRAGTAALGVRVRGGGDGRWGWVDIEVRVDASCGVSERLVDLCSGYAADSACRLDGETVDGVQTVRNGVGTGLTPLPQTRLFGNGICTIRLTRDFFKRERRYKCAVDLGSPTPPDLSRGAYIIDHSTEALLADRVKTADDGYTTSSRPFALPDRGTVPACEPVCKTRAPKANDGVALDGVVSSKQNAPTGWDTFYYACKTGSAGGDICPAGPGEEIVSACGCLDDFPEAVVMMQTVRLGGADLVCTGEVR</sequence>